<evidence type="ECO:0000259" key="3">
    <source>
        <dbReference type="PROSITE" id="PS50157"/>
    </source>
</evidence>
<feature type="region of interest" description="Disordered" evidence="2">
    <location>
        <begin position="40"/>
        <end position="65"/>
    </location>
</feature>
<dbReference type="Gene3D" id="3.30.160.60">
    <property type="entry name" value="Classic Zinc Finger"/>
    <property type="match status" value="1"/>
</dbReference>
<dbReference type="PANTHER" id="PTHR46353:SF5">
    <property type="entry name" value="ZINC FINGER PROTEIN 5"/>
    <property type="match status" value="1"/>
</dbReference>
<organism evidence="4 5">
    <name type="scientific">Nepenthes gracilis</name>
    <name type="common">Slender pitcher plant</name>
    <dbReference type="NCBI Taxonomy" id="150966"/>
    <lineage>
        <taxon>Eukaryota</taxon>
        <taxon>Viridiplantae</taxon>
        <taxon>Streptophyta</taxon>
        <taxon>Embryophyta</taxon>
        <taxon>Tracheophyta</taxon>
        <taxon>Spermatophyta</taxon>
        <taxon>Magnoliopsida</taxon>
        <taxon>eudicotyledons</taxon>
        <taxon>Gunneridae</taxon>
        <taxon>Pentapetalae</taxon>
        <taxon>Caryophyllales</taxon>
        <taxon>Nepenthaceae</taxon>
        <taxon>Nepenthes</taxon>
    </lineage>
</organism>
<accession>A0AAD3XDW4</accession>
<keyword evidence="1" id="KW-0863">Zinc-finger</keyword>
<evidence type="ECO:0000256" key="1">
    <source>
        <dbReference type="PROSITE-ProRule" id="PRU00042"/>
    </source>
</evidence>
<dbReference type="PROSITE" id="PS00028">
    <property type="entry name" value="ZINC_FINGER_C2H2_1"/>
    <property type="match status" value="1"/>
</dbReference>
<dbReference type="GO" id="GO:0000976">
    <property type="term" value="F:transcription cis-regulatory region binding"/>
    <property type="evidence" value="ECO:0007669"/>
    <property type="project" value="TreeGrafter"/>
</dbReference>
<dbReference type="GO" id="GO:0005634">
    <property type="term" value="C:nucleus"/>
    <property type="evidence" value="ECO:0007669"/>
    <property type="project" value="TreeGrafter"/>
</dbReference>
<dbReference type="InterPro" id="IPR013087">
    <property type="entry name" value="Znf_C2H2_type"/>
</dbReference>
<sequence length="241" mass="26967">MEKSASCLLPHCDGACGSLSKSDCPEKKLRLFGFEFYPCPKGSSEGDESVSSSNTTSSRHEKDKNSITKTDYKKFECQYCFKEFANSQALGGHQNAHKKERMKKKRLQLQSRKASFNIYLQPFPNQPQQHSNHPAAPLLRHYGPSCYAPKLAAYEDSLINFGQDPTFHGSKGSNWYAVSPRAPLVPFQQFTLTKASRCTQRRPISMKRSSLPITKQSCKSLDLQLGLSFETKIQSPSSSGI</sequence>
<proteinExistence type="predicted"/>
<dbReference type="InterPro" id="IPR036236">
    <property type="entry name" value="Znf_C2H2_sf"/>
</dbReference>
<keyword evidence="1" id="KW-0862">Zinc</keyword>
<keyword evidence="5" id="KW-1185">Reference proteome</keyword>
<dbReference type="PANTHER" id="PTHR46353">
    <property type="entry name" value="ZINC FINGER PROTEIN 5"/>
    <property type="match status" value="1"/>
</dbReference>
<evidence type="ECO:0000256" key="2">
    <source>
        <dbReference type="SAM" id="MobiDB-lite"/>
    </source>
</evidence>
<protein>
    <recommendedName>
        <fullName evidence="3">C2H2-type domain-containing protein</fullName>
    </recommendedName>
</protein>
<dbReference type="SUPFAM" id="SSF57667">
    <property type="entry name" value="beta-beta-alpha zinc fingers"/>
    <property type="match status" value="1"/>
</dbReference>
<feature type="domain" description="C2H2-type" evidence="3">
    <location>
        <begin position="75"/>
        <end position="102"/>
    </location>
</feature>
<dbReference type="GO" id="GO:0010090">
    <property type="term" value="P:trichome morphogenesis"/>
    <property type="evidence" value="ECO:0007669"/>
    <property type="project" value="InterPro"/>
</dbReference>
<reference evidence="4" key="1">
    <citation type="submission" date="2023-05" db="EMBL/GenBank/DDBJ databases">
        <title>Nepenthes gracilis genome sequencing.</title>
        <authorList>
            <person name="Fukushima K."/>
        </authorList>
    </citation>
    <scope>NUCLEOTIDE SEQUENCE</scope>
    <source>
        <strain evidence="4">SING2019-196</strain>
    </source>
</reference>
<dbReference type="EMBL" id="BSYO01000003">
    <property type="protein sequence ID" value="GMH01650.1"/>
    <property type="molecule type" value="Genomic_DNA"/>
</dbReference>
<keyword evidence="1" id="KW-0479">Metal-binding</keyword>
<name>A0AAD3XDW4_NEPGR</name>
<dbReference type="PROSITE" id="PS50157">
    <property type="entry name" value="ZINC_FINGER_C2H2_2"/>
    <property type="match status" value="1"/>
</dbReference>
<dbReference type="GO" id="GO:0003700">
    <property type="term" value="F:DNA-binding transcription factor activity"/>
    <property type="evidence" value="ECO:0007669"/>
    <property type="project" value="TreeGrafter"/>
</dbReference>
<dbReference type="AlphaFoldDB" id="A0AAD3XDW4"/>
<dbReference type="GO" id="GO:0009740">
    <property type="term" value="P:gibberellic acid mediated signaling pathway"/>
    <property type="evidence" value="ECO:0007669"/>
    <property type="project" value="TreeGrafter"/>
</dbReference>
<dbReference type="GO" id="GO:0008270">
    <property type="term" value="F:zinc ion binding"/>
    <property type="evidence" value="ECO:0007669"/>
    <property type="project" value="UniProtKB-KW"/>
</dbReference>
<dbReference type="Proteomes" id="UP001279734">
    <property type="component" value="Unassembled WGS sequence"/>
</dbReference>
<evidence type="ECO:0000313" key="5">
    <source>
        <dbReference type="Proteomes" id="UP001279734"/>
    </source>
</evidence>
<gene>
    <name evidence="4" type="ORF">Nepgr_003489</name>
</gene>
<dbReference type="InterPro" id="IPR044299">
    <property type="entry name" value="GIS3/ZFP5/ZFP6"/>
</dbReference>
<evidence type="ECO:0000313" key="4">
    <source>
        <dbReference type="EMBL" id="GMH01650.1"/>
    </source>
</evidence>
<comment type="caution">
    <text evidence="4">The sequence shown here is derived from an EMBL/GenBank/DDBJ whole genome shotgun (WGS) entry which is preliminary data.</text>
</comment>
<dbReference type="GO" id="GO:0009736">
    <property type="term" value="P:cytokinin-activated signaling pathway"/>
    <property type="evidence" value="ECO:0007669"/>
    <property type="project" value="TreeGrafter"/>
</dbReference>